<evidence type="ECO:0000259" key="2">
    <source>
        <dbReference type="SMART" id="SM00768"/>
    </source>
</evidence>
<dbReference type="InterPro" id="IPR023631">
    <property type="entry name" value="Amidase_dom"/>
</dbReference>
<feature type="domain" description="X8" evidence="2">
    <location>
        <begin position="99"/>
        <end position="167"/>
    </location>
</feature>
<evidence type="ECO:0000313" key="4">
    <source>
        <dbReference type="Proteomes" id="UP000631114"/>
    </source>
</evidence>
<dbReference type="SUPFAM" id="SSF75304">
    <property type="entry name" value="Amidase signature (AS) enzymes"/>
    <property type="match status" value="1"/>
</dbReference>
<dbReference type="GO" id="GO:0050567">
    <property type="term" value="F:glutaminyl-tRNA synthase (glutamine-hydrolyzing) activity"/>
    <property type="evidence" value="ECO:0007669"/>
    <property type="project" value="TreeGrafter"/>
</dbReference>
<dbReference type="InterPro" id="IPR036928">
    <property type="entry name" value="AS_sf"/>
</dbReference>
<keyword evidence="4" id="KW-1185">Reference proteome</keyword>
<dbReference type="OrthoDB" id="1930814at2759"/>
<protein>
    <recommendedName>
        <fullName evidence="2">X8 domain-containing protein</fullName>
    </recommendedName>
</protein>
<comment type="caution">
    <text evidence="3">The sequence shown here is derived from an EMBL/GenBank/DDBJ whole genome shotgun (WGS) entry which is preliminary data.</text>
</comment>
<organism evidence="3 4">
    <name type="scientific">Coptis chinensis</name>
    <dbReference type="NCBI Taxonomy" id="261450"/>
    <lineage>
        <taxon>Eukaryota</taxon>
        <taxon>Viridiplantae</taxon>
        <taxon>Streptophyta</taxon>
        <taxon>Embryophyta</taxon>
        <taxon>Tracheophyta</taxon>
        <taxon>Spermatophyta</taxon>
        <taxon>Magnoliopsida</taxon>
        <taxon>Ranunculales</taxon>
        <taxon>Ranunculaceae</taxon>
        <taxon>Coptidoideae</taxon>
        <taxon>Coptis</taxon>
    </lineage>
</organism>
<sequence length="205" mass="22496">MNPYFWFTNSDVDSAKSFVVYDAEVTLPTDSYCWGCGLFISGIVLVKDSLARKDTTHVFFLLGSQHHFVVLWGIKPTYGRVSRFGLMAYASSLDVIGCFSSVADTAILLEAISGHDIFDATSSERSSSQLIFVNSYFQRKGQGPGTCDFSGAAIIIAIDPSSGTCTFPSSRRFCRELLQILEPPENRTELNNSSELDRGRTGLGD</sequence>
<dbReference type="AlphaFoldDB" id="A0A835M798"/>
<dbReference type="InterPro" id="IPR000120">
    <property type="entry name" value="Amidase"/>
</dbReference>
<dbReference type="SMART" id="SM00768">
    <property type="entry name" value="X8"/>
    <property type="match status" value="1"/>
</dbReference>
<dbReference type="Gene3D" id="3.90.1300.10">
    <property type="entry name" value="Amidase signature (AS) domain"/>
    <property type="match status" value="1"/>
</dbReference>
<evidence type="ECO:0000313" key="3">
    <source>
        <dbReference type="EMBL" id="KAF9613301.1"/>
    </source>
</evidence>
<dbReference type="PANTHER" id="PTHR11895:SF7">
    <property type="entry name" value="GLUTAMYL-TRNA(GLN) AMIDOTRANSFERASE SUBUNIT A, MITOCHONDRIAL"/>
    <property type="match status" value="1"/>
</dbReference>
<accession>A0A835M798</accession>
<name>A0A835M798_9MAGN</name>
<dbReference type="PANTHER" id="PTHR11895">
    <property type="entry name" value="TRANSAMIDASE"/>
    <property type="match status" value="1"/>
</dbReference>
<dbReference type="InterPro" id="IPR012946">
    <property type="entry name" value="X8"/>
</dbReference>
<dbReference type="Pfam" id="PF01425">
    <property type="entry name" value="Amidase"/>
    <property type="match status" value="1"/>
</dbReference>
<dbReference type="EMBL" id="JADFTS010000003">
    <property type="protein sequence ID" value="KAF9613301.1"/>
    <property type="molecule type" value="Genomic_DNA"/>
</dbReference>
<keyword evidence="1" id="KW-0732">Signal</keyword>
<proteinExistence type="predicted"/>
<reference evidence="3 4" key="1">
    <citation type="submission" date="2020-10" db="EMBL/GenBank/DDBJ databases">
        <title>The Coptis chinensis genome and diversification of protoberbering-type alkaloids.</title>
        <authorList>
            <person name="Wang B."/>
            <person name="Shu S."/>
            <person name="Song C."/>
            <person name="Liu Y."/>
        </authorList>
    </citation>
    <scope>NUCLEOTIDE SEQUENCE [LARGE SCALE GENOMIC DNA]</scope>
    <source>
        <strain evidence="3">HL-2020</strain>
        <tissue evidence="3">Leaf</tissue>
    </source>
</reference>
<gene>
    <name evidence="3" type="ORF">IFM89_006811</name>
</gene>
<dbReference type="Proteomes" id="UP000631114">
    <property type="component" value="Unassembled WGS sequence"/>
</dbReference>
<evidence type="ECO:0000256" key="1">
    <source>
        <dbReference type="ARBA" id="ARBA00022729"/>
    </source>
</evidence>